<sequence>MKAGREVDFKLFKEELSGLKYNGRAVWVDLGFLGIRHWLSDARIFIPHKKSRGKALSEAQRKENAAMARVRVKVEHMIGGIKRYFILQHRSRFKVMQK</sequence>
<comment type="cofactor">
    <cofactor evidence="1">
        <name>a divalent metal cation</name>
        <dbReference type="ChEBI" id="CHEBI:60240"/>
    </cofactor>
</comment>
<accession>A0A395M096</accession>
<evidence type="ECO:0000313" key="4">
    <source>
        <dbReference type="EMBL" id="RFM24200.1"/>
    </source>
</evidence>
<dbReference type="Pfam" id="PF13359">
    <property type="entry name" value="DDE_Tnp_4"/>
    <property type="match status" value="1"/>
</dbReference>
<protein>
    <recommendedName>
        <fullName evidence="3">DDE Tnp4 domain-containing protein</fullName>
    </recommendedName>
</protein>
<dbReference type="EMBL" id="PHFL01000045">
    <property type="protein sequence ID" value="RFM24200.1"/>
    <property type="molecule type" value="Genomic_DNA"/>
</dbReference>
<name>A0A395M096_9BACT</name>
<dbReference type="GO" id="GO:0046872">
    <property type="term" value="F:metal ion binding"/>
    <property type="evidence" value="ECO:0007669"/>
    <property type="project" value="UniProtKB-KW"/>
</dbReference>
<dbReference type="InterPro" id="IPR027806">
    <property type="entry name" value="HARBI1_dom"/>
</dbReference>
<feature type="domain" description="DDE Tnp4" evidence="3">
    <location>
        <begin position="21"/>
        <end position="94"/>
    </location>
</feature>
<dbReference type="AlphaFoldDB" id="A0A395M096"/>
<gene>
    <name evidence="4" type="ORF">D0433_06945</name>
</gene>
<organism evidence="4 5">
    <name type="scientific">Candidatus Thermochlorobacter aerophilus</name>
    <dbReference type="NCBI Taxonomy" id="1868324"/>
    <lineage>
        <taxon>Bacteria</taxon>
        <taxon>Pseudomonadati</taxon>
        <taxon>Chlorobiota</taxon>
        <taxon>Chlorobiia</taxon>
        <taxon>Chlorobiales</taxon>
        <taxon>Candidatus Thermochlorobacteriaceae</taxon>
        <taxon>Candidatus Thermochlorobacter</taxon>
    </lineage>
</organism>
<dbReference type="Proteomes" id="UP000266389">
    <property type="component" value="Unassembled WGS sequence"/>
</dbReference>
<comment type="caution">
    <text evidence="4">The sequence shown here is derived from an EMBL/GenBank/DDBJ whole genome shotgun (WGS) entry which is preliminary data.</text>
</comment>
<keyword evidence="2" id="KW-0479">Metal-binding</keyword>
<evidence type="ECO:0000259" key="3">
    <source>
        <dbReference type="Pfam" id="PF13359"/>
    </source>
</evidence>
<reference evidence="4 5" key="1">
    <citation type="journal article" date="2011" name="ISME J.">
        <title>Community ecology of hot spring cyanobacterial mats: predominant populations and their functional potential.</title>
        <authorList>
            <person name="Klatt C.G."/>
            <person name="Wood J.M."/>
            <person name="Rusch D.B."/>
            <person name="Bateson M.M."/>
            <person name="Hamamura N."/>
            <person name="Heidelberg J.F."/>
            <person name="Grossman A.R."/>
            <person name="Bhaya D."/>
            <person name="Cohan F.M."/>
            <person name="Kuhl M."/>
            <person name="Bryant D.A."/>
            <person name="Ward D.M."/>
        </authorList>
    </citation>
    <scope>NUCLEOTIDE SEQUENCE [LARGE SCALE GENOMIC DNA]</scope>
    <source>
        <strain evidence="4">OS</strain>
    </source>
</reference>
<evidence type="ECO:0000256" key="1">
    <source>
        <dbReference type="ARBA" id="ARBA00001968"/>
    </source>
</evidence>
<proteinExistence type="predicted"/>
<evidence type="ECO:0000256" key="2">
    <source>
        <dbReference type="ARBA" id="ARBA00022723"/>
    </source>
</evidence>
<evidence type="ECO:0000313" key="5">
    <source>
        <dbReference type="Proteomes" id="UP000266389"/>
    </source>
</evidence>